<reference evidence="2 3" key="1">
    <citation type="submission" date="2018-12" db="EMBL/GenBank/DDBJ databases">
        <authorList>
            <consortium name="Pathogen Informatics"/>
        </authorList>
    </citation>
    <scope>NUCLEOTIDE SEQUENCE [LARGE SCALE GENOMIC DNA]</scope>
    <source>
        <strain evidence="2 3">NCTC10296</strain>
    </source>
</reference>
<organism evidence="2 3">
    <name type="scientific">Neisseria canis</name>
    <dbReference type="NCBI Taxonomy" id="493"/>
    <lineage>
        <taxon>Bacteria</taxon>
        <taxon>Pseudomonadati</taxon>
        <taxon>Pseudomonadota</taxon>
        <taxon>Betaproteobacteria</taxon>
        <taxon>Neisseriales</taxon>
        <taxon>Neisseriaceae</taxon>
        <taxon>Neisseria</taxon>
    </lineage>
</organism>
<name>A0A1X3CXG8_9NEIS</name>
<proteinExistence type="predicted"/>
<protein>
    <submittedName>
        <fullName evidence="2">Membrane protein</fullName>
    </submittedName>
</protein>
<gene>
    <name evidence="2" type="ORF">NCTC10296_01055</name>
</gene>
<feature type="transmembrane region" description="Helical" evidence="1">
    <location>
        <begin position="6"/>
        <end position="32"/>
    </location>
</feature>
<dbReference type="KEGG" id="nci:NCTC10296_01055"/>
<keyword evidence="1" id="KW-0472">Membrane</keyword>
<evidence type="ECO:0000313" key="3">
    <source>
        <dbReference type="Proteomes" id="UP000279284"/>
    </source>
</evidence>
<dbReference type="RefSeq" id="WP_085416535.1">
    <property type="nucleotide sequence ID" value="NZ_CAUJPY010000015.1"/>
</dbReference>
<dbReference type="STRING" id="493.BWD07_06370"/>
<sequence length="148" mass="16792">MTAYAFAHIVHLFCAVIFVGGVFFETLILSAIHSKQVSRETRKEVENAISRRATRVMPFVVIGVFLSGLVMVHRYTSAFTQPFGSSFSIQLVFKIALALSVLVHFIIAVRKMRRGTLTPAWSKYIHRAVLCHMILIVLLAKTMFYLSW</sequence>
<evidence type="ECO:0000256" key="1">
    <source>
        <dbReference type="SAM" id="Phobius"/>
    </source>
</evidence>
<dbReference type="InterPro" id="IPR007418">
    <property type="entry name" value="DUF474"/>
</dbReference>
<keyword evidence="3" id="KW-1185">Reference proteome</keyword>
<keyword evidence="1" id="KW-1133">Transmembrane helix</keyword>
<feature type="transmembrane region" description="Helical" evidence="1">
    <location>
        <begin position="128"/>
        <end position="146"/>
    </location>
</feature>
<accession>A0A1X3CXG8</accession>
<dbReference type="PIRSF" id="PIRSF015875">
    <property type="entry name" value="UCP015875"/>
    <property type="match status" value="1"/>
</dbReference>
<dbReference type="OrthoDB" id="5955722at2"/>
<dbReference type="Proteomes" id="UP000279284">
    <property type="component" value="Chromosome"/>
</dbReference>
<feature type="transmembrane region" description="Helical" evidence="1">
    <location>
        <begin position="53"/>
        <end position="75"/>
    </location>
</feature>
<evidence type="ECO:0000313" key="2">
    <source>
        <dbReference type="EMBL" id="VEF00833.1"/>
    </source>
</evidence>
<dbReference type="EMBL" id="LR134313">
    <property type="protein sequence ID" value="VEF00833.1"/>
    <property type="molecule type" value="Genomic_DNA"/>
</dbReference>
<dbReference type="AlphaFoldDB" id="A0A1X3CXG8"/>
<feature type="transmembrane region" description="Helical" evidence="1">
    <location>
        <begin position="87"/>
        <end position="107"/>
    </location>
</feature>
<keyword evidence="1" id="KW-0812">Transmembrane</keyword>